<dbReference type="PROSITE" id="PS51722">
    <property type="entry name" value="G_TR_2"/>
    <property type="match status" value="1"/>
</dbReference>
<dbReference type="Proteomes" id="UP001642501">
    <property type="component" value="Unassembled WGS sequence"/>
</dbReference>
<dbReference type="InterPro" id="IPR009001">
    <property type="entry name" value="Transl_elong_EF1A/Init_IF2_C"/>
</dbReference>
<dbReference type="CDD" id="cd01883">
    <property type="entry name" value="EF1_alpha"/>
    <property type="match status" value="1"/>
</dbReference>
<dbReference type="Pfam" id="PF08938">
    <property type="entry name" value="HBS1_N"/>
    <property type="match status" value="1"/>
</dbReference>
<dbReference type="SUPFAM" id="SSF50447">
    <property type="entry name" value="Translation proteins"/>
    <property type="match status" value="1"/>
</dbReference>
<protein>
    <recommendedName>
        <fullName evidence="11">Tr-type G domain-containing protein</fullName>
    </recommendedName>
</protein>
<evidence type="ECO:0000256" key="8">
    <source>
        <dbReference type="ARBA" id="ARBA00023134"/>
    </source>
</evidence>
<feature type="compositionally biased region" description="Basic and acidic residues" evidence="10">
    <location>
        <begin position="232"/>
        <end position="243"/>
    </location>
</feature>
<dbReference type="EMBL" id="CAWUOM010000037">
    <property type="protein sequence ID" value="CAK7267622.1"/>
    <property type="molecule type" value="Genomic_DNA"/>
</dbReference>
<feature type="region of interest" description="Disordered" evidence="10">
    <location>
        <begin position="1"/>
        <end position="46"/>
    </location>
</feature>
<keyword evidence="13" id="KW-1185">Reference proteome</keyword>
<reference evidence="12 13" key="1">
    <citation type="submission" date="2024-01" db="EMBL/GenBank/DDBJ databases">
        <authorList>
            <person name="Allen C."/>
            <person name="Tagirdzhanova G."/>
        </authorList>
    </citation>
    <scope>NUCLEOTIDE SEQUENCE [LARGE SCALE GENOMIC DNA]</scope>
    <source>
        <strain evidence="12 13">CBS 573.63</strain>
    </source>
</reference>
<dbReference type="InterPro" id="IPR050100">
    <property type="entry name" value="TRAFAC_GTPase_members"/>
</dbReference>
<evidence type="ECO:0000256" key="1">
    <source>
        <dbReference type="ARBA" id="ARBA00004496"/>
    </source>
</evidence>
<sequence>MSRHRLYRNYDYEEDLDEYDGDEYPDEGGYGEGDLYDGTEKADEDDEKAFLEQSKQAVLAMLGEENAAKLPSGKAEEAILYYDYNEEKAMAYLMRTYIDPPPPLEKKADLTPSKKDLSGMLKLLPPCLFAQIDPGSKKRFSKFIDGRPRIQGSHTYPLDFMPLLAPVPAPSRTDRAFFAAFFSDMPWLNVPPSRLAILIPPPQRRGGLLGGSSSAPPKMTKLQALAAQRKRKAEEAKKSKDADTGPVSGEPAAEDVRELRNKAAKLSIDSPTHSSPKETDTAMAESFATWPPLKADEKTAQQSSENRNLVEPLLMEDIRQEETVGIEEPAMIAPPSAFAMALFGTRKTSQHSEAPYDNNHTLLAVPSLSRAPSSAFDAFLEPSPDDVVLDAQAKAFKAASAKAKPKSTSKSGPKPAEELVEGVKNLKVDFAPTKKSKKLNVLDEYNKANLKRSASFVVVGHVDAGKSTMMARLLLDLEYVDQRTINKFEKEAKIMGKASFALAWVFDAGDDERKHGVTINVATRFFETKRTSFTILDAPGHRDFVPNMIAGASRADFAVLVVDAKTGAFESGLRGQTHQHALILRSMNVMRIIVAVNKLDTVNWSQTRYEEIVDQTKGFLRATGFQMSQITFVPVVGKSGDNMTTRTKTAAAVWYKGNSLVEELETCEPAPRALDKPLRLPVFDAFKTAGSAISISGQIEAGSLQVGDALLALPGNAKAYVKNILRNGERADWAVAGQNVTLDLTHIDPLNVRPGVLFCDPAKPATVVDKLTMKVMAFEPLIPQPLEVHRGRLEKAANVRELLSIIDLKTGAVVKEHPFVVTACRVARIKVDLEKKAPLEAGQRVVLRSEGKIVAAGLLE</sequence>
<evidence type="ECO:0000256" key="9">
    <source>
        <dbReference type="ARBA" id="ARBA00049117"/>
    </source>
</evidence>
<comment type="caution">
    <text evidence="12">The sequence shown here is derived from an EMBL/GenBank/DDBJ whole genome shotgun (WGS) entry which is preliminary data.</text>
</comment>
<dbReference type="Pfam" id="PF00009">
    <property type="entry name" value="GTP_EFTU"/>
    <property type="match status" value="1"/>
</dbReference>
<evidence type="ECO:0000256" key="6">
    <source>
        <dbReference type="ARBA" id="ARBA00022845"/>
    </source>
</evidence>
<gene>
    <name evidence="12" type="ORF">SEPCBS57363_002680</name>
</gene>
<dbReference type="Gene3D" id="3.40.50.300">
    <property type="entry name" value="P-loop containing nucleotide triphosphate hydrolases"/>
    <property type="match status" value="1"/>
</dbReference>
<dbReference type="PRINTS" id="PR00315">
    <property type="entry name" value="ELONGATNFCT"/>
</dbReference>
<dbReference type="SUPFAM" id="SSF52540">
    <property type="entry name" value="P-loop containing nucleoside triphosphate hydrolases"/>
    <property type="match status" value="1"/>
</dbReference>
<feature type="domain" description="Tr-type G" evidence="11">
    <location>
        <begin position="451"/>
        <end position="672"/>
    </location>
</feature>
<dbReference type="InterPro" id="IPR015033">
    <property type="entry name" value="HBS1-like_N"/>
</dbReference>
<evidence type="ECO:0000256" key="3">
    <source>
        <dbReference type="ARBA" id="ARBA00022490"/>
    </source>
</evidence>
<evidence type="ECO:0000313" key="13">
    <source>
        <dbReference type="Proteomes" id="UP001642501"/>
    </source>
</evidence>
<dbReference type="Gene3D" id="2.40.30.10">
    <property type="entry name" value="Translation factors"/>
    <property type="match status" value="2"/>
</dbReference>
<evidence type="ECO:0000313" key="12">
    <source>
        <dbReference type="EMBL" id="CAK7267622.1"/>
    </source>
</evidence>
<evidence type="ECO:0000256" key="7">
    <source>
        <dbReference type="ARBA" id="ARBA00022917"/>
    </source>
</evidence>
<keyword evidence="5" id="KW-0378">Hydrolase</keyword>
<keyword evidence="8" id="KW-0342">GTP-binding</keyword>
<keyword evidence="7" id="KW-0648">Protein biosynthesis</keyword>
<dbReference type="SUPFAM" id="SSF50465">
    <property type="entry name" value="EF-Tu/eEF-1alpha/eIF2-gamma C-terminal domain"/>
    <property type="match status" value="1"/>
</dbReference>
<feature type="compositionally biased region" description="Acidic residues" evidence="10">
    <location>
        <begin position="12"/>
        <end position="26"/>
    </location>
</feature>
<feature type="region of interest" description="Disordered" evidence="10">
    <location>
        <begin position="206"/>
        <end position="255"/>
    </location>
</feature>
<evidence type="ECO:0000259" key="11">
    <source>
        <dbReference type="PROSITE" id="PS51722"/>
    </source>
</evidence>
<feature type="compositionally biased region" description="Acidic residues" evidence="10">
    <location>
        <begin position="34"/>
        <end position="46"/>
    </location>
</feature>
<keyword evidence="3" id="KW-0963">Cytoplasm</keyword>
<proteinExistence type="inferred from homology"/>
<comment type="subcellular location">
    <subcellularLocation>
        <location evidence="1">Cytoplasm</location>
    </subcellularLocation>
</comment>
<evidence type="ECO:0000256" key="10">
    <source>
        <dbReference type="SAM" id="MobiDB-lite"/>
    </source>
</evidence>
<accession>A0ABP0DHG8</accession>
<organism evidence="12 13">
    <name type="scientific">Sporothrix epigloea</name>
    <dbReference type="NCBI Taxonomy" id="1892477"/>
    <lineage>
        <taxon>Eukaryota</taxon>
        <taxon>Fungi</taxon>
        <taxon>Dikarya</taxon>
        <taxon>Ascomycota</taxon>
        <taxon>Pezizomycotina</taxon>
        <taxon>Sordariomycetes</taxon>
        <taxon>Sordariomycetidae</taxon>
        <taxon>Ophiostomatales</taxon>
        <taxon>Ophiostomataceae</taxon>
        <taxon>Sporothrix</taxon>
    </lineage>
</organism>
<keyword evidence="6" id="KW-0810">Translation regulation</keyword>
<dbReference type="PANTHER" id="PTHR23115">
    <property type="entry name" value="TRANSLATION FACTOR"/>
    <property type="match status" value="1"/>
</dbReference>
<keyword evidence="4" id="KW-0547">Nucleotide-binding</keyword>
<name>A0ABP0DHG8_9PEZI</name>
<comment type="catalytic activity">
    <reaction evidence="9">
        <text>GTP + H2O = GDP + phosphate + H(+)</text>
        <dbReference type="Rhea" id="RHEA:19669"/>
        <dbReference type="ChEBI" id="CHEBI:15377"/>
        <dbReference type="ChEBI" id="CHEBI:15378"/>
        <dbReference type="ChEBI" id="CHEBI:37565"/>
        <dbReference type="ChEBI" id="CHEBI:43474"/>
        <dbReference type="ChEBI" id="CHEBI:58189"/>
    </reaction>
    <physiologicalReaction direction="left-to-right" evidence="9">
        <dbReference type="Rhea" id="RHEA:19670"/>
    </physiologicalReaction>
</comment>
<evidence type="ECO:0000256" key="2">
    <source>
        <dbReference type="ARBA" id="ARBA00007249"/>
    </source>
</evidence>
<dbReference type="CDD" id="cd16267">
    <property type="entry name" value="HBS1-like_II"/>
    <property type="match status" value="1"/>
</dbReference>
<dbReference type="InterPro" id="IPR027417">
    <property type="entry name" value="P-loop_NTPase"/>
</dbReference>
<dbReference type="InterPro" id="IPR000795">
    <property type="entry name" value="T_Tr_GTP-bd_dom"/>
</dbReference>
<evidence type="ECO:0000256" key="4">
    <source>
        <dbReference type="ARBA" id="ARBA00022741"/>
    </source>
</evidence>
<comment type="similarity">
    <text evidence="2">Belongs to the TRAFAC class translation factor GTPase superfamily. Classic translation factor GTPase family. EF-Tu/EF-1A subfamily.</text>
</comment>
<dbReference type="InterPro" id="IPR009000">
    <property type="entry name" value="Transl_B-barrel_sf"/>
</dbReference>
<evidence type="ECO:0000256" key="5">
    <source>
        <dbReference type="ARBA" id="ARBA00022801"/>
    </source>
</evidence>